<dbReference type="NCBIfam" id="NF008168">
    <property type="entry name" value="PRK10917.2-2"/>
    <property type="match status" value="1"/>
</dbReference>
<dbReference type="Pfam" id="PF17191">
    <property type="entry name" value="RecG_wedge"/>
    <property type="match status" value="1"/>
</dbReference>
<dbReference type="Pfam" id="PF00270">
    <property type="entry name" value="DEAD"/>
    <property type="match status" value="1"/>
</dbReference>
<dbReference type="Gene3D" id="2.40.50.140">
    <property type="entry name" value="Nucleic acid-binding proteins"/>
    <property type="match status" value="1"/>
</dbReference>
<dbReference type="SUPFAM" id="SSF50249">
    <property type="entry name" value="Nucleic acid-binding proteins"/>
    <property type="match status" value="1"/>
</dbReference>
<evidence type="ECO:0000313" key="19">
    <source>
        <dbReference type="Proteomes" id="UP000066284"/>
    </source>
</evidence>
<dbReference type="InterPro" id="IPR047112">
    <property type="entry name" value="RecG/Mfd"/>
</dbReference>
<dbReference type="PANTHER" id="PTHR47964:SF1">
    <property type="entry name" value="ATP-DEPENDENT DNA HELICASE HOMOLOG RECG, CHLOROPLASTIC"/>
    <property type="match status" value="1"/>
</dbReference>
<dbReference type="InterPro" id="IPR001650">
    <property type="entry name" value="Helicase_C-like"/>
</dbReference>
<dbReference type="NCBIfam" id="NF008165">
    <property type="entry name" value="PRK10917.1-3"/>
    <property type="match status" value="1"/>
</dbReference>
<dbReference type="SMART" id="SM00490">
    <property type="entry name" value="HELICc"/>
    <property type="match status" value="1"/>
</dbReference>
<keyword evidence="19" id="KW-1185">Reference proteome</keyword>
<dbReference type="SMART" id="SM00487">
    <property type="entry name" value="DEXDc"/>
    <property type="match status" value="1"/>
</dbReference>
<feature type="domain" description="Helicase C-terminal" evidence="17">
    <location>
        <begin position="600"/>
        <end position="773"/>
    </location>
</feature>
<comment type="catalytic activity">
    <reaction evidence="14 15">
        <text>ATP + H2O = ADP + phosphate + H(+)</text>
        <dbReference type="Rhea" id="RHEA:13065"/>
        <dbReference type="ChEBI" id="CHEBI:15377"/>
        <dbReference type="ChEBI" id="CHEBI:15378"/>
        <dbReference type="ChEBI" id="CHEBI:30616"/>
        <dbReference type="ChEBI" id="CHEBI:43474"/>
        <dbReference type="ChEBI" id="CHEBI:456216"/>
        <dbReference type="EC" id="5.6.2.4"/>
    </reaction>
</comment>
<dbReference type="PROSITE" id="PS51192">
    <property type="entry name" value="HELICASE_ATP_BIND_1"/>
    <property type="match status" value="1"/>
</dbReference>
<dbReference type="Proteomes" id="UP000066284">
    <property type="component" value="Chromosome 1"/>
</dbReference>
<keyword evidence="11" id="KW-0413">Isomerase</keyword>
<dbReference type="PROSITE" id="PS51194">
    <property type="entry name" value="HELICASE_CTER"/>
    <property type="match status" value="1"/>
</dbReference>
<evidence type="ECO:0000259" key="17">
    <source>
        <dbReference type="PROSITE" id="PS51194"/>
    </source>
</evidence>
<gene>
    <name evidence="18" type="primary">recG</name>
    <name evidence="18" type="ORF">NITINOP_1814</name>
</gene>
<dbReference type="InterPro" id="IPR014001">
    <property type="entry name" value="Helicase_ATP-bd"/>
</dbReference>
<evidence type="ECO:0000256" key="9">
    <source>
        <dbReference type="ARBA" id="ARBA00023172"/>
    </source>
</evidence>
<proteinExistence type="inferred from homology"/>
<keyword evidence="4 15" id="KW-0227">DNA damage</keyword>
<reference evidence="19" key="1">
    <citation type="submission" date="2015-09" db="EMBL/GenBank/DDBJ databases">
        <authorList>
            <person name="Daims H."/>
        </authorList>
    </citation>
    <scope>NUCLEOTIDE SEQUENCE [LARGE SCALE GENOMIC DNA]</scope>
</reference>
<keyword evidence="6 15" id="KW-0347">Helicase</keyword>
<name>A0A0S4KRZ2_9BACT</name>
<evidence type="ECO:0000256" key="1">
    <source>
        <dbReference type="ARBA" id="ARBA00007504"/>
    </source>
</evidence>
<dbReference type="CDD" id="cd04488">
    <property type="entry name" value="RecG_wedge_OBF"/>
    <property type="match status" value="1"/>
</dbReference>
<keyword evidence="3 15" id="KW-0547">Nucleotide-binding</keyword>
<evidence type="ECO:0000256" key="12">
    <source>
        <dbReference type="ARBA" id="ARBA00034617"/>
    </source>
</evidence>
<evidence type="ECO:0000256" key="7">
    <source>
        <dbReference type="ARBA" id="ARBA00022840"/>
    </source>
</evidence>
<evidence type="ECO:0000313" key="18">
    <source>
        <dbReference type="EMBL" id="CUQ66789.1"/>
    </source>
</evidence>
<dbReference type="InterPro" id="IPR004609">
    <property type="entry name" value="ATP-dep_DNA_helicase_RecG"/>
</dbReference>
<dbReference type="Pfam" id="PF19833">
    <property type="entry name" value="RecG_dom3_C"/>
    <property type="match status" value="1"/>
</dbReference>
<dbReference type="GO" id="GO:0016887">
    <property type="term" value="F:ATP hydrolysis activity"/>
    <property type="evidence" value="ECO:0007669"/>
    <property type="project" value="RHEA"/>
</dbReference>
<dbReference type="GO" id="GO:0003677">
    <property type="term" value="F:DNA binding"/>
    <property type="evidence" value="ECO:0007669"/>
    <property type="project" value="UniProtKB-KW"/>
</dbReference>
<keyword evidence="10 15" id="KW-0234">DNA repair</keyword>
<dbReference type="STRING" id="1715989.NITINOP_1814"/>
<dbReference type="InterPro" id="IPR033454">
    <property type="entry name" value="RecG_wedge"/>
</dbReference>
<dbReference type="Pfam" id="PF00271">
    <property type="entry name" value="Helicase_C"/>
    <property type="match status" value="1"/>
</dbReference>
<feature type="domain" description="Helicase ATP-binding" evidence="16">
    <location>
        <begin position="416"/>
        <end position="577"/>
    </location>
</feature>
<dbReference type="InterPro" id="IPR011545">
    <property type="entry name" value="DEAD/DEAH_box_helicase_dom"/>
</dbReference>
<evidence type="ECO:0000256" key="8">
    <source>
        <dbReference type="ARBA" id="ARBA00023125"/>
    </source>
</evidence>
<dbReference type="GO" id="GO:0006310">
    <property type="term" value="P:DNA recombination"/>
    <property type="evidence" value="ECO:0007669"/>
    <property type="project" value="UniProtKB-UniRule"/>
</dbReference>
<dbReference type="CDD" id="cd17992">
    <property type="entry name" value="DEXHc_RecG"/>
    <property type="match status" value="1"/>
</dbReference>
<accession>A0A0S4KRZ2</accession>
<sequence length="846" mass="94583">MQTLTESDFRAPLSDWIERVARPIEFATKDRFAHLETVTNLGSFVSAHVLSALAGRVFPQSVEAHLLALRDLFIDFHPSLPRQERRRRLQEAAAIVRALRGMAGTASHPSGDAPGQTVLQEPSNGAARQDLWKLPIRFVKGVGPKRVQLLRRWKIETVEDALWTVPWRYEDRSVMTPIGSLVPGTVATICGTIEQCRAARTRNRRMSVLDIRVQDPTGRLQVVFFNQPYLEKAFVVGTRVVMSGRVTAGTEGWMTPRMEAAHYEIVGEETESLLHVGRIVPVYHETKGWTSRHMRVLEKTLLDTYARDLRDCLPVALRARRRLIPVHQALQEVHFPRTSTDRRSLEQGKTPAHRRLAFEELFLLQLALAARRRSVQQERKRLRFDPRAPLVEKLRRLLPFRLTAAQERVVGEIVHDMSSPRPMNRLVQGDVGSGKTAVALHAVVMACGSGYQAALMAPTEILAEQHHRNLSGLFESLGVRATLVRGGDKASVKKAQAAALASGEIQVAIGTHVLIQKGVVFKNLGLAVVDEQHKFGVLQRKMLVDKGYRPDVLVMTATPIPRTLAMTVYGDLDVSVIDMLPPGRKPVRTFLFGQAQRRRALQILRDELRDNRQAYIVYPLIEESERTDLQAAIQGAERLQREELAEFRVGLLHGRLKAAERESVMAEFKAGIIQALVATTVVEVGVDVPNATVMMVEHAERFGLAQLHQLRGRVGRAGHQSYCLLMANLSDRASASFGPSSKGPAREPSSAGERLEALVRSNDGFVIAEEDLRIRGPGEFLGVRQWGVPEFRVADLVRDAELLSEARQEAEALLQVDPELNAPAHRQLRDAMLRKWREKLDLGSIS</sequence>
<organism evidence="18 19">
    <name type="scientific">Candidatus Nitrospira inopinata</name>
    <dbReference type="NCBI Taxonomy" id="1715989"/>
    <lineage>
        <taxon>Bacteria</taxon>
        <taxon>Pseudomonadati</taxon>
        <taxon>Nitrospirota</taxon>
        <taxon>Nitrospiria</taxon>
        <taxon>Nitrospirales</taxon>
        <taxon>Nitrospiraceae</taxon>
        <taxon>Nitrospira</taxon>
    </lineage>
</organism>
<protein>
    <recommendedName>
        <fullName evidence="2 15">ATP-dependent DNA helicase RecG</fullName>
        <ecNumber evidence="13 15">5.6.2.4</ecNumber>
    </recommendedName>
</protein>
<evidence type="ECO:0000256" key="11">
    <source>
        <dbReference type="ARBA" id="ARBA00023235"/>
    </source>
</evidence>
<comment type="catalytic activity">
    <reaction evidence="12 15">
        <text>Couples ATP hydrolysis with the unwinding of duplex DNA by translocating in the 3'-5' direction.</text>
        <dbReference type="EC" id="5.6.2.4"/>
    </reaction>
</comment>
<dbReference type="Gene3D" id="3.40.50.300">
    <property type="entry name" value="P-loop containing nucleotide triphosphate hydrolases"/>
    <property type="match status" value="2"/>
</dbReference>
<evidence type="ECO:0000256" key="5">
    <source>
        <dbReference type="ARBA" id="ARBA00022801"/>
    </source>
</evidence>
<dbReference type="InterPro" id="IPR012340">
    <property type="entry name" value="NA-bd_OB-fold"/>
</dbReference>
<dbReference type="InterPro" id="IPR027417">
    <property type="entry name" value="P-loop_NTPase"/>
</dbReference>
<keyword evidence="8" id="KW-0238">DNA-binding</keyword>
<dbReference type="EC" id="5.6.2.4" evidence="13 15"/>
<evidence type="ECO:0000256" key="6">
    <source>
        <dbReference type="ARBA" id="ARBA00022806"/>
    </source>
</evidence>
<dbReference type="InterPro" id="IPR045562">
    <property type="entry name" value="RecG_dom3_C"/>
</dbReference>
<keyword evidence="9 15" id="KW-0233">DNA recombination</keyword>
<dbReference type="KEGG" id="nio:NITINOP_1814"/>
<keyword evidence="5 15" id="KW-0378">Hydrolase</keyword>
<dbReference type="GO" id="GO:0043138">
    <property type="term" value="F:3'-5' DNA helicase activity"/>
    <property type="evidence" value="ECO:0007669"/>
    <property type="project" value="UniProtKB-EC"/>
</dbReference>
<evidence type="ECO:0000256" key="2">
    <source>
        <dbReference type="ARBA" id="ARBA00017846"/>
    </source>
</evidence>
<dbReference type="GO" id="GO:0005524">
    <property type="term" value="F:ATP binding"/>
    <property type="evidence" value="ECO:0007669"/>
    <property type="project" value="UniProtKB-KW"/>
</dbReference>
<evidence type="ECO:0000256" key="13">
    <source>
        <dbReference type="ARBA" id="ARBA00034808"/>
    </source>
</evidence>
<dbReference type="SUPFAM" id="SSF52540">
    <property type="entry name" value="P-loop containing nucleoside triphosphate hydrolases"/>
    <property type="match status" value="2"/>
</dbReference>
<evidence type="ECO:0000256" key="3">
    <source>
        <dbReference type="ARBA" id="ARBA00022741"/>
    </source>
</evidence>
<comment type="similarity">
    <text evidence="1 15">Belongs to the helicase family. RecG subfamily.</text>
</comment>
<evidence type="ECO:0000256" key="10">
    <source>
        <dbReference type="ARBA" id="ARBA00023204"/>
    </source>
</evidence>
<evidence type="ECO:0000256" key="4">
    <source>
        <dbReference type="ARBA" id="ARBA00022763"/>
    </source>
</evidence>
<dbReference type="EMBL" id="LN885086">
    <property type="protein sequence ID" value="CUQ66789.1"/>
    <property type="molecule type" value="Genomic_DNA"/>
</dbReference>
<evidence type="ECO:0000259" key="16">
    <source>
        <dbReference type="PROSITE" id="PS51192"/>
    </source>
</evidence>
<evidence type="ECO:0000256" key="15">
    <source>
        <dbReference type="RuleBase" id="RU363016"/>
    </source>
</evidence>
<keyword evidence="7 15" id="KW-0067">ATP-binding</keyword>
<dbReference type="PANTHER" id="PTHR47964">
    <property type="entry name" value="ATP-DEPENDENT DNA HELICASE HOMOLOG RECG, CHLOROPLASTIC"/>
    <property type="match status" value="1"/>
</dbReference>
<dbReference type="NCBIfam" id="TIGR00643">
    <property type="entry name" value="recG"/>
    <property type="match status" value="1"/>
</dbReference>
<dbReference type="AlphaFoldDB" id="A0A0S4KRZ2"/>
<comment type="function">
    <text evidence="15">Plays a critical role in recombination and DNA repair. Helps process Holliday junction intermediates to mature products by catalyzing branch migration. Has replication fork regression activity, unwinds stalled or blocked replication forks to make a HJ that can be resolved. Has a DNA unwinding activity characteristic of a DNA helicase with 3'-5' polarity.</text>
</comment>
<evidence type="ECO:0000256" key="14">
    <source>
        <dbReference type="ARBA" id="ARBA00048988"/>
    </source>
</evidence>
<dbReference type="GO" id="GO:0006281">
    <property type="term" value="P:DNA repair"/>
    <property type="evidence" value="ECO:0007669"/>
    <property type="project" value="UniProtKB-UniRule"/>
</dbReference>